<reference evidence="2" key="1">
    <citation type="submission" date="2016-10" db="EMBL/GenBank/DDBJ databases">
        <authorList>
            <person name="Varghese N."/>
            <person name="Submissions S."/>
        </authorList>
    </citation>
    <scope>NUCLEOTIDE SEQUENCE [LARGE SCALE GENOMIC DNA]</scope>
    <source>
        <strain evidence="2">CGMCC 4.6825</strain>
    </source>
</reference>
<keyword evidence="2" id="KW-1185">Reference proteome</keyword>
<sequence>MSYDRDNVSPPRPGLRLLPWVTESGNPCFLSADDGTGVLAQLADVVQDEQLCDADAVRKDGQEVLGDSAADAAALRQALEASNRALTDALRVADSRGDRLADRETTESVCDDKDWASKSVADPVSLRKRSADGPCTTPG</sequence>
<proteinExistence type="predicted"/>
<gene>
    <name evidence="1" type="ORF">SAMN05421870_12033</name>
</gene>
<name>A0A1H9WSK0_9ACTN</name>
<dbReference type="EMBL" id="FOGO01000020">
    <property type="protein sequence ID" value="SES36657.1"/>
    <property type="molecule type" value="Genomic_DNA"/>
</dbReference>
<protein>
    <submittedName>
        <fullName evidence="1">Uncharacterized protein</fullName>
    </submittedName>
</protein>
<evidence type="ECO:0000313" key="1">
    <source>
        <dbReference type="EMBL" id="SES36657.1"/>
    </source>
</evidence>
<evidence type="ECO:0000313" key="2">
    <source>
        <dbReference type="Proteomes" id="UP000182841"/>
    </source>
</evidence>
<accession>A0A1H9WSK0</accession>
<dbReference type="Proteomes" id="UP000182841">
    <property type="component" value="Unassembled WGS sequence"/>
</dbReference>
<dbReference type="AlphaFoldDB" id="A0A1H9WSK0"/>
<organism evidence="1 2">
    <name type="scientific">Streptomyces qinglanensis</name>
    <dbReference type="NCBI Taxonomy" id="943816"/>
    <lineage>
        <taxon>Bacteria</taxon>
        <taxon>Bacillati</taxon>
        <taxon>Actinomycetota</taxon>
        <taxon>Actinomycetes</taxon>
        <taxon>Kitasatosporales</taxon>
        <taxon>Streptomycetaceae</taxon>
        <taxon>Streptomyces</taxon>
    </lineage>
</organism>